<feature type="compositionally biased region" description="Basic and acidic residues" evidence="1">
    <location>
        <begin position="147"/>
        <end position="177"/>
    </location>
</feature>
<proteinExistence type="predicted"/>
<evidence type="ECO:0000256" key="1">
    <source>
        <dbReference type="SAM" id="MobiDB-lite"/>
    </source>
</evidence>
<feature type="compositionally biased region" description="Basic and acidic residues" evidence="1">
    <location>
        <begin position="397"/>
        <end position="416"/>
    </location>
</feature>
<dbReference type="EMBL" id="CDMZ01002586">
    <property type="protein sequence ID" value="CEM42993.1"/>
    <property type="molecule type" value="Genomic_DNA"/>
</dbReference>
<sequence length="787" mass="89048">MWPHRINPRVWADPQPEVSGPSLVLQQYAEAAAYLGEDQMRPPRARSLSTFNKRREGVRSPTPPITPLGEEGVPSEQRAFHRGEHLVQEYSEGVSSLIERWREEVRREEEIQDPDVLRPSVQLNDVRRRLANRIGREAQQLRRKLQRQHEKERYRRARSLTERKEERRKSREEKEEQQMQIALQRSLEDAQMVGGDSMATSSSAPPPAPSSSSLPCPSALPSQIVAPVAAAAQAAPESDDNAPTPIASESGDDDDDVHPSLAGDLVEPPGGGHLMHRSCINVPPIRDGYPEGPFERTQAQFMAARREEEDRAIKDVRSMERDPELRNRVRDFIQGDVDVSDWSEQHTSRMTELREAYIRRWGRPGERVTVKPRSSYHMHAPMTGGDMQGGTLQTRDRPLEGDSRMRTWQSSRDRLARSSPRVEVAAAQSGLSILMGGRPLWGGEDAIQTASTHALQEAFQQQQQQQQKKRQSSPACPIRVVTENMRGVPPILRPNPPASRNLRRRIYDDVMNLPANSTQLLAELNRMEQLAGRLGRSLTGEPMDQDDPESDPDRGFGQVGERERVSRWSWDPPPDTAGQLRARGLVSVGRDYAPGMRPDFSVVAPDGTVMEGKYGGNPKRGVSDLEAFHRGFLSRIRAVCYPPRDGKPRENTQFALVLRGRGVDRVTRTCTVEEREPTGLERREWDYLEDLRANATHRAVQDMTIRPHLPVHELLSPQRVYVEEDITPPAGSFDQRRGRDRRGYRVKCLKEQESSTLWFGVDLACFYNLITYALFQVADAVGAIVWK</sequence>
<evidence type="ECO:0000313" key="2">
    <source>
        <dbReference type="EMBL" id="CEM42993.1"/>
    </source>
</evidence>
<feature type="region of interest" description="Disordered" evidence="1">
    <location>
        <begin position="35"/>
        <end position="77"/>
    </location>
</feature>
<organism evidence="2">
    <name type="scientific">Chromera velia CCMP2878</name>
    <dbReference type="NCBI Taxonomy" id="1169474"/>
    <lineage>
        <taxon>Eukaryota</taxon>
        <taxon>Sar</taxon>
        <taxon>Alveolata</taxon>
        <taxon>Colpodellida</taxon>
        <taxon>Chromeraceae</taxon>
        <taxon>Chromera</taxon>
    </lineage>
</organism>
<dbReference type="AlphaFoldDB" id="A0A0G4HFV8"/>
<gene>
    <name evidence="2" type="ORF">Cvel_27198</name>
</gene>
<feature type="region of interest" description="Disordered" evidence="1">
    <location>
        <begin position="139"/>
        <end position="262"/>
    </location>
</feature>
<protein>
    <submittedName>
        <fullName evidence="2">Uncharacterized protein</fullName>
    </submittedName>
</protein>
<accession>A0A0G4HFV8</accession>
<feature type="region of interest" description="Disordered" evidence="1">
    <location>
        <begin position="397"/>
        <end position="421"/>
    </location>
</feature>
<feature type="compositionally biased region" description="Low complexity" evidence="1">
    <location>
        <begin position="210"/>
        <end position="236"/>
    </location>
</feature>
<feature type="region of interest" description="Disordered" evidence="1">
    <location>
        <begin position="537"/>
        <end position="579"/>
    </location>
</feature>
<feature type="region of interest" description="Disordered" evidence="1">
    <location>
        <begin position="457"/>
        <end position="476"/>
    </location>
</feature>
<dbReference type="VEuPathDB" id="CryptoDB:Cvel_27198"/>
<reference evidence="2" key="1">
    <citation type="submission" date="2014-11" db="EMBL/GenBank/DDBJ databases">
        <authorList>
            <person name="Otto D Thomas"/>
            <person name="Naeem Raeece"/>
        </authorList>
    </citation>
    <scope>NUCLEOTIDE SEQUENCE</scope>
</reference>
<name>A0A0G4HFV8_9ALVE</name>
<dbReference type="PhylomeDB" id="A0A0G4HFV8"/>